<dbReference type="VEuPathDB" id="PlasmoDB:PVBDA_1004220"/>
<dbReference type="VEuPathDB" id="PlasmoDB:PVLDE_1004370"/>
<dbReference type="SMART" id="SM00534">
    <property type="entry name" value="MUTSac"/>
    <property type="match status" value="1"/>
</dbReference>
<protein>
    <submittedName>
        <fullName evidence="7">DNA mismatch repair protein, putative</fullName>
    </submittedName>
</protein>
<evidence type="ECO:0000256" key="1">
    <source>
        <dbReference type="ARBA" id="ARBA00022741"/>
    </source>
</evidence>
<dbReference type="InterPro" id="IPR053276">
    <property type="entry name" value="MtDNA_mismatch_repair_MutS"/>
</dbReference>
<name>A0A6V7T3J3_PLAVN</name>
<dbReference type="EMBL" id="LR865431">
    <property type="protein sequence ID" value="CAD2107614.1"/>
    <property type="molecule type" value="Genomic_DNA"/>
</dbReference>
<dbReference type="VEuPathDB" id="PlasmoDB:PVSEL_1004110"/>
<evidence type="ECO:0000256" key="3">
    <source>
        <dbReference type="ARBA" id="ARBA00022840"/>
    </source>
</evidence>
<organism evidence="7 8">
    <name type="scientific">Plasmodium vinckei</name>
    <dbReference type="NCBI Taxonomy" id="5860"/>
    <lineage>
        <taxon>Eukaryota</taxon>
        <taxon>Sar</taxon>
        <taxon>Alveolata</taxon>
        <taxon>Apicomplexa</taxon>
        <taxon>Aconoidasida</taxon>
        <taxon>Haemosporida</taxon>
        <taxon>Plasmodiidae</taxon>
        <taxon>Plasmodium</taxon>
        <taxon>Plasmodium (Vinckeia)</taxon>
    </lineage>
</organism>
<keyword evidence="4" id="KW-0238">DNA-binding</keyword>
<feature type="domain" description="GIY-YIG" evidence="6">
    <location>
        <begin position="1342"/>
        <end position="1439"/>
    </location>
</feature>
<evidence type="ECO:0000313" key="8">
    <source>
        <dbReference type="Proteomes" id="UP000515697"/>
    </source>
</evidence>
<reference evidence="7 8" key="1">
    <citation type="submission" date="2020-08" db="EMBL/GenBank/DDBJ databases">
        <authorList>
            <person name="Ramaprasad A."/>
        </authorList>
    </citation>
    <scope>NUCLEOTIDE SEQUENCE [LARGE SCALE GENOMIC DNA]</scope>
</reference>
<gene>
    <name evidence="7" type="ORF">PVSEL_1004110</name>
</gene>
<dbReference type="InterPro" id="IPR000305">
    <property type="entry name" value="GIY-YIG_endonuc"/>
</dbReference>
<dbReference type="InterPro" id="IPR027417">
    <property type="entry name" value="P-loop_NTPase"/>
</dbReference>
<evidence type="ECO:0000259" key="6">
    <source>
        <dbReference type="PROSITE" id="PS50164"/>
    </source>
</evidence>
<evidence type="ECO:0000256" key="5">
    <source>
        <dbReference type="SAM" id="MobiDB-lite"/>
    </source>
</evidence>
<dbReference type="VEuPathDB" id="PlasmoDB:PVVCY_1004220"/>
<evidence type="ECO:0000313" key="7">
    <source>
        <dbReference type="EMBL" id="CAD2107614.1"/>
    </source>
</evidence>
<dbReference type="GO" id="GO:0030983">
    <property type="term" value="F:mismatched DNA binding"/>
    <property type="evidence" value="ECO:0007669"/>
    <property type="project" value="InterPro"/>
</dbReference>
<dbReference type="PROSITE" id="PS50164">
    <property type="entry name" value="GIY_YIG"/>
    <property type="match status" value="1"/>
</dbReference>
<dbReference type="VEuPathDB" id="PlasmoDB:PVPCR_1004190"/>
<dbReference type="GO" id="GO:0006298">
    <property type="term" value="P:mismatch repair"/>
    <property type="evidence" value="ECO:0007669"/>
    <property type="project" value="InterPro"/>
</dbReference>
<dbReference type="SUPFAM" id="SSF52540">
    <property type="entry name" value="P-loop containing nucleoside triphosphate hydrolases"/>
    <property type="match status" value="1"/>
</dbReference>
<dbReference type="PANTHER" id="PTHR48448">
    <property type="entry name" value="MUTL PROTEIN ISOFORM 1"/>
    <property type="match status" value="1"/>
</dbReference>
<dbReference type="Proteomes" id="UP000515697">
    <property type="component" value="Chromosome PVSEL_10"/>
</dbReference>
<evidence type="ECO:0000256" key="2">
    <source>
        <dbReference type="ARBA" id="ARBA00022763"/>
    </source>
</evidence>
<dbReference type="Pfam" id="PF01624">
    <property type="entry name" value="MutS_I"/>
    <property type="match status" value="1"/>
</dbReference>
<keyword evidence="3" id="KW-0067">ATP-binding</keyword>
<dbReference type="Gene3D" id="3.40.1170.10">
    <property type="entry name" value="DNA repair protein MutS, domain I"/>
    <property type="match status" value="1"/>
</dbReference>
<dbReference type="PANTHER" id="PTHR48448:SF1">
    <property type="entry name" value="MUTL PROTEIN ISOFORM 1"/>
    <property type="match status" value="1"/>
</dbReference>
<dbReference type="InterPro" id="IPR016151">
    <property type="entry name" value="DNA_mismatch_repair_MutS_N"/>
</dbReference>
<sequence length="1442" mass="170032">MKYRVIKNCICIFLTFLMSMKNTMSLKKKLMFTCLDKRKLISVNVKRKGVIYLNKKFINSLIYTKEDEIYKINDLKESYKLRGDDILENKDRHIPKEHTNNIISNSLCDKLSDLESAKYEDGENGENNLGSSSSLNNEFTPSDYELRLYKNKCMIPIYWIKKLEKLKNINAINCIEYLKGDNLLYFDNYKNKGLLKFLNDEKKKYSNCIILSRVGDFYETYGLDSIFLIEFLNIKKMNNKLSCGFIKSSINKALSILTNNNLNVCIYEEINEQSLKAKKRYLSQIVTPEMPIYLNNIQYCLENDQNKDGVDEENSNNTFANSYDLDNNLNIKEIVCIYIEGKNIFSLSKINLSLKTISLYDNITFDVLNVYLKNTNFLKAYIHQHNNTTFTKKITELFKIENYYLFNNFNNSFEFHMFILDKLKKHINISGLFRVIKNKNIFNISKEDKNGESDKKELENNFDYSFSSYCTPLNIFTSYNMGLYKQNNCYENRNNFLFYNIIDVKNKNSNSINIAESLEFFKNLFIFYPPFSVTKHIRYINEYIQKNVDTLIISNVRPFKNNIIITLLSNFKADHIILKKILSNVLAVHKCMNTYDYSFLSSLFHVLNHQNSFKLNIIKFYNLLENIKKILTTNLYLSNSQFSYNSKLAAFNEFVLYHESETSNIINENLLTEQNEDLEKNRNALLQSILTQYGEINERTEEYNIELLNKVLKIDNPNGIIGVKRGKGGLEKNKNNTKTGKAEKSDNNNNESPIFFHPLNKKGDLMKNIFVTDDVLKKIKLYFASINRKKKKINEIIKSINMNLASSVHILSFVSNFLQIVQAFYNHTINSINRGWNLPLCKHLNVKYETKHFQTVEEKLKFIQRHMYSTYKENEQTHQVIQSEEKIEQLDSDNFFSTSSKLKDEENNKILENIDKNVIEEIKKIYNNKNYTNDSLTYIMGLKPYNMNKDSVTKYNVLLKKKKFILLTGENMSGKTTLSFTIMCILFLANLGMYAPCDKGSIIGRFREFYSLKNINYQEQIENMSLFREQTHYINSIIEEIKENYSMNKTNSRDEEIFILFDEPCIATTPLDNAVIISAVAEYLKNYCGIIISHNYDLLNKIYQSENIEFKKINDNVNYLRDQPNECVLTLEDGICKSSQALETCKYTNTDSNVLKLLKIYEKKYKLIYNLSNTLYYKFLKYLKDKKENKVDLNNFFDNFYESYKNGKHNTDTENDNKDEQTKNCEYVTDIFNFNEINEIISRENINGDTSRSNKLEHDENDYNSYMVKENNLDESESEKIRESSTMCKDINLINTNNDEFYEFEKYYESEIQIAINMIENFMGKKIMYVRMDEDIPIFFKNKSIVYILCIFENVKNVEKKKPYLYIGISDNISERIKYHTKNLLKNKSLLRNEKKNNILNYKYNMTQFYTLLFNVENKNIAAKYEKELTEFLKNSYDIISK</sequence>
<dbReference type="Pfam" id="PF00488">
    <property type="entry name" value="MutS_V"/>
    <property type="match status" value="1"/>
</dbReference>
<accession>A0A6V7T3J3</accession>
<feature type="compositionally biased region" description="Basic and acidic residues" evidence="5">
    <location>
        <begin position="728"/>
        <end position="746"/>
    </location>
</feature>
<dbReference type="InterPro" id="IPR007695">
    <property type="entry name" value="DNA_mismatch_repair_MutS-lik_N"/>
</dbReference>
<dbReference type="Gene3D" id="3.40.50.300">
    <property type="entry name" value="P-loop containing nucleotide triphosphate hydrolases"/>
    <property type="match status" value="1"/>
</dbReference>
<evidence type="ECO:0000256" key="4">
    <source>
        <dbReference type="ARBA" id="ARBA00023125"/>
    </source>
</evidence>
<keyword evidence="2" id="KW-0227">DNA damage</keyword>
<dbReference type="SUPFAM" id="SSF55271">
    <property type="entry name" value="DNA repair protein MutS, domain I"/>
    <property type="match status" value="1"/>
</dbReference>
<keyword evidence="1" id="KW-0547">Nucleotide-binding</keyword>
<feature type="region of interest" description="Disordered" evidence="5">
    <location>
        <begin position="725"/>
        <end position="752"/>
    </location>
</feature>
<proteinExistence type="predicted"/>
<dbReference type="InterPro" id="IPR000432">
    <property type="entry name" value="DNA_mismatch_repair_MutS_C"/>
</dbReference>
<dbReference type="GO" id="GO:0005524">
    <property type="term" value="F:ATP binding"/>
    <property type="evidence" value="ECO:0007669"/>
    <property type="project" value="UniProtKB-KW"/>
</dbReference>